<gene>
    <name evidence="1" type="ORF">UFOPK2975_00594</name>
</gene>
<proteinExistence type="predicted"/>
<protein>
    <submittedName>
        <fullName evidence="1">Unannotated protein</fullName>
    </submittedName>
</protein>
<name>A0A6J6X4B8_9ZZZZ</name>
<evidence type="ECO:0000313" key="1">
    <source>
        <dbReference type="EMBL" id="CAB4790825.1"/>
    </source>
</evidence>
<dbReference type="AlphaFoldDB" id="A0A6J6X4B8"/>
<reference evidence="1" key="1">
    <citation type="submission" date="2020-05" db="EMBL/GenBank/DDBJ databases">
        <authorList>
            <person name="Chiriac C."/>
            <person name="Salcher M."/>
            <person name="Ghai R."/>
            <person name="Kavagutti S V."/>
        </authorList>
    </citation>
    <scope>NUCLEOTIDE SEQUENCE</scope>
</reference>
<dbReference type="InterPro" id="IPR031041">
    <property type="entry name" value="Lept_O_ant_chp1"/>
</dbReference>
<sequence length="405" mass="45624">MLRRLRRAVPIIFSGRIDWLPPKQRPVVLIHADGFNTLTKFVNASDVSILDPERINIFIVLKMLCSFQNSHAQYRIKFINAVQPKVVITFIDNDVTFYSLKNLVSGPQFVSVQNGLRHNYSFNSQGGLLDQLDEVSKQISPTCDYICVFGLASAKLFSTYINAKTLITGSIQNNFRETNMPHAITSDVVFVSQLQAFTLEGSSVKVYFGQRGITISEFFEAERQIVRALDTYCEENELRLVICGKRDQTHTYEREFFESILQPKKPNFLVRENGSSTYDAIDATRLVVTIDSTIGYESLSIGKRVAFMSGRTQSADPVGLAQTRDTNFGYPLDLPANGNFWTNQATTTELTRILDYLQVVTDKEWATEIAPYNESLMAYQPGNPVFKKLLLDLGLTLIDGVKSDA</sequence>
<accession>A0A6J6X4B8</accession>
<organism evidence="1">
    <name type="scientific">freshwater metagenome</name>
    <dbReference type="NCBI Taxonomy" id="449393"/>
    <lineage>
        <taxon>unclassified sequences</taxon>
        <taxon>metagenomes</taxon>
        <taxon>ecological metagenomes</taxon>
    </lineage>
</organism>
<dbReference type="NCBIfam" id="TIGR04441">
    <property type="entry name" value="lept_O_ant_chp1"/>
    <property type="match status" value="1"/>
</dbReference>
<dbReference type="EMBL" id="CAFAAG010000032">
    <property type="protein sequence ID" value="CAB4790825.1"/>
    <property type="molecule type" value="Genomic_DNA"/>
</dbReference>